<dbReference type="PROSITE" id="PS00108">
    <property type="entry name" value="PROTEIN_KINASE_ST"/>
    <property type="match status" value="1"/>
</dbReference>
<proteinExistence type="predicted"/>
<dbReference type="PROSITE" id="PS50011">
    <property type="entry name" value="PROTEIN_KINASE_DOM"/>
    <property type="match status" value="1"/>
</dbReference>
<evidence type="ECO:0000313" key="7">
    <source>
        <dbReference type="Proteomes" id="UP000662678"/>
    </source>
</evidence>
<dbReference type="InterPro" id="IPR050660">
    <property type="entry name" value="NEK_Ser/Thr_kinase"/>
</dbReference>
<dbReference type="InterPro" id="IPR011009">
    <property type="entry name" value="Kinase-like_dom_sf"/>
</dbReference>
<evidence type="ECO:0000256" key="3">
    <source>
        <dbReference type="ARBA" id="ARBA00022777"/>
    </source>
</evidence>
<protein>
    <recommendedName>
        <fullName evidence="5">Protein kinase domain-containing protein</fullName>
    </recommendedName>
</protein>
<evidence type="ECO:0000256" key="2">
    <source>
        <dbReference type="ARBA" id="ARBA00022741"/>
    </source>
</evidence>
<evidence type="ECO:0000259" key="5">
    <source>
        <dbReference type="PROSITE" id="PS50011"/>
    </source>
</evidence>
<dbReference type="InterPro" id="IPR008271">
    <property type="entry name" value="Ser/Thr_kinase_AS"/>
</dbReference>
<dbReference type="SMART" id="SM00220">
    <property type="entry name" value="S_TKc"/>
    <property type="match status" value="1"/>
</dbReference>
<keyword evidence="2" id="KW-0547">Nucleotide-binding</keyword>
<dbReference type="CDD" id="cd14014">
    <property type="entry name" value="STKc_PknB_like"/>
    <property type="match status" value="1"/>
</dbReference>
<evidence type="ECO:0000256" key="1">
    <source>
        <dbReference type="ARBA" id="ARBA00022679"/>
    </source>
</evidence>
<dbReference type="SUPFAM" id="SSF56112">
    <property type="entry name" value="Protein kinase-like (PK-like)"/>
    <property type="match status" value="1"/>
</dbReference>
<dbReference type="Pfam" id="PF00069">
    <property type="entry name" value="Pkinase"/>
    <property type="match status" value="1"/>
</dbReference>
<sequence>MHMTQSKQSALPAGFRLDDYTIVRELSAGGFSLVYLALDHHDRKFAIKEYLPLDMTCRQPGGEVTIIDELDREAFRIGLKCFFEEARVLAGIRHPNIVRVVNFFRANNTVYMVMEYAEGRPLSKELTLAAGHLPEVRLRKLFAELIGGLREVHQQQLLHLDIKPANIYLRRNGSPVLLDFGAARQALRRPGQAPAAMFTPGYAAPEQYDAKAKLGPWTDIYGLGASLYTMLGGGRPQSADERQQADTLQPASKLFAHYYSPQLLALADACLQLEPQRRPDSLERMQQCLLANDYVTPPPRSLWQKAGTWLAQAAGKKP</sequence>
<reference evidence="7" key="1">
    <citation type="journal article" date="2019" name="Int. J. Syst. Evol. Microbiol.">
        <title>The Global Catalogue of Microorganisms (GCM) 10K type strain sequencing project: providing services to taxonomists for standard genome sequencing and annotation.</title>
        <authorList>
            <consortium name="The Broad Institute Genomics Platform"/>
            <consortium name="The Broad Institute Genome Sequencing Center for Infectious Disease"/>
            <person name="Wu L."/>
            <person name="Ma J."/>
        </authorList>
    </citation>
    <scope>NUCLEOTIDE SEQUENCE [LARGE SCALE GENOMIC DNA]</scope>
    <source>
        <strain evidence="7">KCTC 23713</strain>
    </source>
</reference>
<keyword evidence="7" id="KW-1185">Reference proteome</keyword>
<evidence type="ECO:0000256" key="4">
    <source>
        <dbReference type="ARBA" id="ARBA00022840"/>
    </source>
</evidence>
<comment type="caution">
    <text evidence="6">The sequence shown here is derived from an EMBL/GenBank/DDBJ whole genome shotgun (WGS) entry which is preliminary data.</text>
</comment>
<accession>A0ABQ3HEG5</accession>
<keyword evidence="3" id="KW-0418">Kinase</keyword>
<dbReference type="PANTHER" id="PTHR43671">
    <property type="entry name" value="SERINE/THREONINE-PROTEIN KINASE NEK"/>
    <property type="match status" value="1"/>
</dbReference>
<dbReference type="Gene3D" id="1.10.510.10">
    <property type="entry name" value="Transferase(Phosphotransferase) domain 1"/>
    <property type="match status" value="1"/>
</dbReference>
<dbReference type="Proteomes" id="UP000662678">
    <property type="component" value="Unassembled WGS sequence"/>
</dbReference>
<dbReference type="PANTHER" id="PTHR43671:SF106">
    <property type="entry name" value="NIMA-LIKE KINASE"/>
    <property type="match status" value="1"/>
</dbReference>
<dbReference type="EMBL" id="BMYP01000055">
    <property type="protein sequence ID" value="GHD81671.1"/>
    <property type="molecule type" value="Genomic_DNA"/>
</dbReference>
<organism evidence="6 7">
    <name type="scientific">Vogesella fluminis</name>
    <dbReference type="NCBI Taxonomy" id="1069161"/>
    <lineage>
        <taxon>Bacteria</taxon>
        <taxon>Pseudomonadati</taxon>
        <taxon>Pseudomonadota</taxon>
        <taxon>Betaproteobacteria</taxon>
        <taxon>Neisseriales</taxon>
        <taxon>Chromobacteriaceae</taxon>
        <taxon>Vogesella</taxon>
    </lineage>
</organism>
<gene>
    <name evidence="6" type="ORF">GCM10011419_28040</name>
</gene>
<keyword evidence="1" id="KW-0808">Transferase</keyword>
<evidence type="ECO:0000313" key="6">
    <source>
        <dbReference type="EMBL" id="GHD81671.1"/>
    </source>
</evidence>
<keyword evidence="4" id="KW-0067">ATP-binding</keyword>
<dbReference type="InterPro" id="IPR000719">
    <property type="entry name" value="Prot_kinase_dom"/>
</dbReference>
<name>A0ABQ3HEG5_9NEIS</name>
<feature type="domain" description="Protein kinase" evidence="5">
    <location>
        <begin position="20"/>
        <end position="295"/>
    </location>
</feature>